<feature type="region of interest" description="Disordered" evidence="1">
    <location>
        <begin position="59"/>
        <end position="88"/>
    </location>
</feature>
<name>A0A0R3TMW3_RODNA</name>
<evidence type="ECO:0000256" key="1">
    <source>
        <dbReference type="SAM" id="MobiDB-lite"/>
    </source>
</evidence>
<evidence type="ECO:0000313" key="3">
    <source>
        <dbReference type="Proteomes" id="UP000278807"/>
    </source>
</evidence>
<evidence type="ECO:0000313" key="2">
    <source>
        <dbReference type="EMBL" id="VDO04741.1"/>
    </source>
</evidence>
<protein>
    <submittedName>
        <fullName evidence="2 4">Uncharacterized protein</fullName>
    </submittedName>
</protein>
<dbReference type="Proteomes" id="UP000278807">
    <property type="component" value="Unassembled WGS sequence"/>
</dbReference>
<keyword evidence="3" id="KW-1185">Reference proteome</keyword>
<dbReference type="EMBL" id="UZAE01012356">
    <property type="protein sequence ID" value="VDO04741.1"/>
    <property type="molecule type" value="Genomic_DNA"/>
</dbReference>
<evidence type="ECO:0000313" key="4">
    <source>
        <dbReference type="WBParaSite" id="HNAJ_0000868601-mRNA-1"/>
    </source>
</evidence>
<organism evidence="4">
    <name type="scientific">Rodentolepis nana</name>
    <name type="common">Dwarf tapeworm</name>
    <name type="synonym">Hymenolepis nana</name>
    <dbReference type="NCBI Taxonomy" id="102285"/>
    <lineage>
        <taxon>Eukaryota</taxon>
        <taxon>Metazoa</taxon>
        <taxon>Spiralia</taxon>
        <taxon>Lophotrochozoa</taxon>
        <taxon>Platyhelminthes</taxon>
        <taxon>Cestoda</taxon>
        <taxon>Eucestoda</taxon>
        <taxon>Cyclophyllidea</taxon>
        <taxon>Hymenolepididae</taxon>
        <taxon>Rodentolepis</taxon>
    </lineage>
</organism>
<accession>A0A0R3TMW3</accession>
<gene>
    <name evidence="2" type="ORF">HNAJ_LOCUS8682</name>
</gene>
<sequence>MFSFSEPSPALSCFVIAIPRLLWREKRRDSKYRDGSRRQLLVVTLWLLEDDERVGDVDFKSATMHNEDDDGDARVNGSPRASPPPIYTPPPANLLSPLHLCILPVGFEAFPQCPRIVTLLFAPHRLQLLLLLSSFPQSRHNFIPQLMSSMHTTHCPEVPPPSPPQSQSSTWKECGTRRHGVSHATRIEINVTGGLGGEGGGGWSTEMTQK</sequence>
<proteinExistence type="predicted"/>
<feature type="region of interest" description="Disordered" evidence="1">
    <location>
        <begin position="153"/>
        <end position="172"/>
    </location>
</feature>
<dbReference type="WBParaSite" id="HNAJ_0000868601-mRNA-1">
    <property type="protein sequence ID" value="HNAJ_0000868601-mRNA-1"/>
    <property type="gene ID" value="HNAJ_0000868601"/>
</dbReference>
<dbReference type="AlphaFoldDB" id="A0A0R3TMW3"/>
<reference evidence="2 3" key="2">
    <citation type="submission" date="2018-11" db="EMBL/GenBank/DDBJ databases">
        <authorList>
            <consortium name="Pathogen Informatics"/>
        </authorList>
    </citation>
    <scope>NUCLEOTIDE SEQUENCE [LARGE SCALE GENOMIC DNA]</scope>
</reference>
<reference evidence="4" key="1">
    <citation type="submission" date="2017-02" db="UniProtKB">
        <authorList>
            <consortium name="WormBaseParasite"/>
        </authorList>
    </citation>
    <scope>IDENTIFICATION</scope>
</reference>